<evidence type="ECO:0000313" key="2">
    <source>
        <dbReference type="Proteomes" id="UP001269400"/>
    </source>
</evidence>
<sequence length="189" mass="22783">MIKEAPITQKIVQDTKSEGRTIDNYLRKEKIAELKRKNYLKRAEEDFKKCIPDISSFEINNEKVYLDKLEFIYSSELKLKAFFKHDEQRIKVELEEFQNKIKGYLNQKVVIYNGRKHEQLPNLIVKLKDFYENLESVLDYTEANNSEAYFWFILINVDEKFGIFISEDEYGMDSIFYWGIEQRRLNYNV</sequence>
<reference evidence="1" key="1">
    <citation type="journal article" date="2022" name="J Environ Chem Eng">
        <title>Biodegradation of petroleum oil using a constructed nonpathogenic and heavy metal-tolerant bacterial consortium isolated from marine sponges.</title>
        <authorList>
            <person name="Dechsakulwatana C."/>
            <person name="Rungsihiranrut A."/>
            <person name="Muangchinda C."/>
            <person name="Ningthoujam R."/>
            <person name="Klankeo P."/>
            <person name="Pinyakong O."/>
        </authorList>
    </citation>
    <scope>NUCLEOTIDE SEQUENCE</scope>
    <source>
        <strain evidence="1">TL01-2</strain>
    </source>
</reference>
<dbReference type="RefSeq" id="WP_316910033.1">
    <property type="nucleotide sequence ID" value="NZ_JAPTGD010000001.1"/>
</dbReference>
<dbReference type="EMBL" id="JAPTGD010000001">
    <property type="protein sequence ID" value="MDU9690870.1"/>
    <property type="molecule type" value="Genomic_DNA"/>
</dbReference>
<accession>A0AAX6N5A8</accession>
<reference evidence="1" key="2">
    <citation type="submission" date="2022-12" db="EMBL/GenBank/DDBJ databases">
        <authorList>
            <person name="Dechsakulwatana C."/>
            <person name="Rungsihiranrut A."/>
            <person name="Muangchinda C."/>
            <person name="Ningthoujam R."/>
            <person name="Klankeo P."/>
            <person name="Pinyakong O."/>
        </authorList>
    </citation>
    <scope>NUCLEOTIDE SEQUENCE</scope>
    <source>
        <strain evidence="1">TL01-2</strain>
    </source>
</reference>
<organism evidence="1 2">
    <name type="scientific">Priestia aryabhattai</name>
    <name type="common">Bacillus aryabhattai</name>
    <dbReference type="NCBI Taxonomy" id="412384"/>
    <lineage>
        <taxon>Bacteria</taxon>
        <taxon>Bacillati</taxon>
        <taxon>Bacillota</taxon>
        <taxon>Bacilli</taxon>
        <taxon>Bacillales</taxon>
        <taxon>Bacillaceae</taxon>
        <taxon>Priestia</taxon>
    </lineage>
</organism>
<dbReference type="Pfam" id="PF24715">
    <property type="entry name" value="YxiF"/>
    <property type="match status" value="1"/>
</dbReference>
<dbReference type="AlphaFoldDB" id="A0AAX6N5A8"/>
<dbReference type="Proteomes" id="UP001269400">
    <property type="component" value="Unassembled WGS sequence"/>
</dbReference>
<protein>
    <submittedName>
        <fullName evidence="1">Uncharacterized protein</fullName>
    </submittedName>
</protein>
<name>A0AAX6N5A8_PRIAR</name>
<gene>
    <name evidence="1" type="ORF">O0Q50_06805</name>
</gene>
<dbReference type="InterPro" id="IPR057807">
    <property type="entry name" value="YxiF"/>
</dbReference>
<comment type="caution">
    <text evidence="1">The sequence shown here is derived from an EMBL/GenBank/DDBJ whole genome shotgun (WGS) entry which is preliminary data.</text>
</comment>
<proteinExistence type="predicted"/>
<evidence type="ECO:0000313" key="1">
    <source>
        <dbReference type="EMBL" id="MDU9690870.1"/>
    </source>
</evidence>